<dbReference type="KEGG" id="gms:SOIL9_31610"/>
<evidence type="ECO:0000313" key="3">
    <source>
        <dbReference type="EMBL" id="VTR94553.1"/>
    </source>
</evidence>
<feature type="region of interest" description="Disordered" evidence="1">
    <location>
        <begin position="131"/>
        <end position="156"/>
    </location>
</feature>
<dbReference type="RefSeq" id="WP_162669069.1">
    <property type="nucleotide sequence ID" value="NZ_LR593886.1"/>
</dbReference>
<evidence type="ECO:0000256" key="1">
    <source>
        <dbReference type="SAM" id="MobiDB-lite"/>
    </source>
</evidence>
<keyword evidence="2" id="KW-1133">Transmembrane helix</keyword>
<sequence>MPRLTLRTLLAYIDDTLNPTETRSLGRKVAASDEARELVERIKRVTRRRGLKTPVPTDADDETADPNTVAEYLDNTLDSDTLKQLEETCLASDVHLAEVAACHQILTLVLTEPVRVPPRAHRRMYGLQSAPAATAGRRPNKKLPVGGVRTPERDRGEHDDADAALLLGMKRYSAATTWAARFALFGIAAAMLTFLAVGVYMALPHQPPKPPETTPGYSFAQLTPEETLPVKPKTPEGPAKPGDPIPIEPKPKVVDVSEALALAAGGVAGEVAATKSNDPGPGLADPVPAPDTAVREIGRVETSRVIVVTQDPAKPGSWSRLRVKGDGDETVVSNSPVMALPGYKANVLIGARDKQVQVYLWGNVPEQLPYRVFESRVTFHAPAAGFDADLTLLGGRIYLKSKKPEGDKNSASRKVRVRAANEVWDISLPDEKTDVLVELISWFEPGTTYARTGGTPPKLEGRVAVLNGAAGFAAPRRFKTIDKFAVNTQVVWNSGSGALADPQAITNMQEATPNPTFDGNEQRIISRLLTETADRVTERNVVRQVIESRLDPPPTAPDRDLIARLTVYSQAALADSSPAGGEMLKTLVDVLKSELPWFARQSVVTALTAWVARDRGNTAILRAVLVSKELGEDKDDEDTADRFLRLIRGFVSPTKPDPERLDELGKLLADKSIPVREAALWSIAAVDLEVWIPPPALANVGAVGAAINSEDYKKFLANWRGKIEMLKKRTTPVPLPRPAPKEGKEGK</sequence>
<gene>
    <name evidence="3" type="ORF">SOIL9_31610</name>
</gene>
<name>A0A6P2D0C2_9BACT</name>
<feature type="region of interest" description="Disordered" evidence="1">
    <location>
        <begin position="728"/>
        <end position="747"/>
    </location>
</feature>
<feature type="transmembrane region" description="Helical" evidence="2">
    <location>
        <begin position="178"/>
        <end position="203"/>
    </location>
</feature>
<organism evidence="3 4">
    <name type="scientific">Gemmata massiliana</name>
    <dbReference type="NCBI Taxonomy" id="1210884"/>
    <lineage>
        <taxon>Bacteria</taxon>
        <taxon>Pseudomonadati</taxon>
        <taxon>Planctomycetota</taxon>
        <taxon>Planctomycetia</taxon>
        <taxon>Gemmatales</taxon>
        <taxon>Gemmataceae</taxon>
        <taxon>Gemmata</taxon>
    </lineage>
</organism>
<evidence type="ECO:0000313" key="4">
    <source>
        <dbReference type="Proteomes" id="UP000464178"/>
    </source>
</evidence>
<dbReference type="AlphaFoldDB" id="A0A6P2D0C2"/>
<evidence type="ECO:0000256" key="2">
    <source>
        <dbReference type="SAM" id="Phobius"/>
    </source>
</evidence>
<protein>
    <submittedName>
        <fullName evidence="3">Uncharacterized protein</fullName>
    </submittedName>
</protein>
<dbReference type="Proteomes" id="UP000464178">
    <property type="component" value="Chromosome"/>
</dbReference>
<accession>A0A6P2D0C2</accession>
<keyword evidence="2" id="KW-0812">Transmembrane</keyword>
<proteinExistence type="predicted"/>
<feature type="region of interest" description="Disordered" evidence="1">
    <location>
        <begin position="227"/>
        <end position="247"/>
    </location>
</feature>
<reference evidence="3 4" key="1">
    <citation type="submission" date="2019-05" db="EMBL/GenBank/DDBJ databases">
        <authorList>
            <consortium name="Science for Life Laboratories"/>
        </authorList>
    </citation>
    <scope>NUCLEOTIDE SEQUENCE [LARGE SCALE GENOMIC DNA]</scope>
    <source>
        <strain evidence="3">Soil9</strain>
    </source>
</reference>
<keyword evidence="4" id="KW-1185">Reference proteome</keyword>
<dbReference type="EMBL" id="LR593886">
    <property type="protein sequence ID" value="VTR94553.1"/>
    <property type="molecule type" value="Genomic_DNA"/>
</dbReference>
<keyword evidence="2" id="KW-0472">Membrane</keyword>